<dbReference type="EnsemblMetazoa" id="GAUT035683-RA">
    <property type="protein sequence ID" value="GAUT035683-PA"/>
    <property type="gene ID" value="GAUT035683"/>
</dbReference>
<dbReference type="AlphaFoldDB" id="A0A1A9VFK3"/>
<reference evidence="1" key="1">
    <citation type="submission" date="2020-05" db="UniProtKB">
        <authorList>
            <consortium name="EnsemblMetazoa"/>
        </authorList>
    </citation>
    <scope>IDENTIFICATION</scope>
    <source>
        <strain evidence="1">TTRI</strain>
    </source>
</reference>
<sequence>MTQQPSAQIIIRYVIPTESPTVSVKNSTNIGGFTDTDQIRGQSCLNGRAREAVKASNLSNTKETTNNRVVIDARVITKCRHTNLSSFEATIISSTLKATIISLFSFVRFNFIFAKPFSTYGVVTLGKSAIANVRLLINKVFQSMLDYNGREQTDILGGTENTATADEKPSEDGASTSNAVVMQFMQQIQQHRQQ</sequence>
<dbReference type="Proteomes" id="UP000078200">
    <property type="component" value="Unassembled WGS sequence"/>
</dbReference>
<dbReference type="VEuPathDB" id="VectorBase:GAUT035683"/>
<name>A0A1A9VFK3_GLOAU</name>
<accession>A0A1A9VFK3</accession>
<protein>
    <submittedName>
        <fullName evidence="1">Uncharacterized protein</fullName>
    </submittedName>
</protein>
<evidence type="ECO:0000313" key="2">
    <source>
        <dbReference type="Proteomes" id="UP000078200"/>
    </source>
</evidence>
<keyword evidence="2" id="KW-1185">Reference proteome</keyword>
<evidence type="ECO:0000313" key="1">
    <source>
        <dbReference type="EnsemblMetazoa" id="GAUT035683-PA"/>
    </source>
</evidence>
<proteinExistence type="predicted"/>
<organism evidence="1 2">
    <name type="scientific">Glossina austeni</name>
    <name type="common">Savannah tsetse fly</name>
    <dbReference type="NCBI Taxonomy" id="7395"/>
    <lineage>
        <taxon>Eukaryota</taxon>
        <taxon>Metazoa</taxon>
        <taxon>Ecdysozoa</taxon>
        <taxon>Arthropoda</taxon>
        <taxon>Hexapoda</taxon>
        <taxon>Insecta</taxon>
        <taxon>Pterygota</taxon>
        <taxon>Neoptera</taxon>
        <taxon>Endopterygota</taxon>
        <taxon>Diptera</taxon>
        <taxon>Brachycera</taxon>
        <taxon>Muscomorpha</taxon>
        <taxon>Hippoboscoidea</taxon>
        <taxon>Glossinidae</taxon>
        <taxon>Glossina</taxon>
    </lineage>
</organism>